<sequence>MFCHDHAEPQPNQIVVDVGQAEGELTMAEAQDELARLLVHLTDQGLGDQVESWIDPSADNEGVSAAQLQAALPAQVFTEVAGKQGMTAAQVAAEFAAFLPEFIDSLTPRGDLPADDEFDDFLAQWGLALEQSVSACR</sequence>
<dbReference type="EMBL" id="BMQK01000001">
    <property type="protein sequence ID" value="GGQ37318.1"/>
    <property type="molecule type" value="Genomic_DNA"/>
</dbReference>
<evidence type="ECO:0000313" key="2">
    <source>
        <dbReference type="Proteomes" id="UP000620156"/>
    </source>
</evidence>
<keyword evidence="2" id="KW-1185">Reference proteome</keyword>
<reference evidence="1" key="1">
    <citation type="journal article" date="2014" name="Int. J. Syst. Evol. Microbiol.">
        <title>Complete genome sequence of Corynebacterium casei LMG S-19264T (=DSM 44701T), isolated from a smear-ripened cheese.</title>
        <authorList>
            <consortium name="US DOE Joint Genome Institute (JGI-PGF)"/>
            <person name="Walter F."/>
            <person name="Albersmeier A."/>
            <person name="Kalinowski J."/>
            <person name="Ruckert C."/>
        </authorList>
    </citation>
    <scope>NUCLEOTIDE SEQUENCE</scope>
    <source>
        <strain evidence="1">JCM 3131</strain>
    </source>
</reference>
<dbReference type="Pfam" id="PF20159">
    <property type="entry name" value="YidB"/>
    <property type="match status" value="1"/>
</dbReference>
<gene>
    <name evidence="1" type="ORF">GCM10010145_00440</name>
</gene>
<dbReference type="Gene3D" id="1.10.10.690">
    <property type="entry name" value="YidB-like"/>
    <property type="match status" value="1"/>
</dbReference>
<comment type="caution">
    <text evidence="1">The sequence shown here is derived from an EMBL/GenBank/DDBJ whole genome shotgun (WGS) entry which is preliminary data.</text>
</comment>
<evidence type="ECO:0000313" key="1">
    <source>
        <dbReference type="EMBL" id="GGQ37318.1"/>
    </source>
</evidence>
<name>A0A918B6D3_9ACTN</name>
<protein>
    <submittedName>
        <fullName evidence="1">Uncharacterized protein</fullName>
    </submittedName>
</protein>
<dbReference type="AlphaFoldDB" id="A0A918B6D3"/>
<reference evidence="1" key="2">
    <citation type="submission" date="2020-09" db="EMBL/GenBank/DDBJ databases">
        <authorList>
            <person name="Sun Q."/>
            <person name="Ohkuma M."/>
        </authorList>
    </citation>
    <scope>NUCLEOTIDE SEQUENCE</scope>
    <source>
        <strain evidence="1">JCM 3131</strain>
    </source>
</reference>
<dbReference type="InterPro" id="IPR045372">
    <property type="entry name" value="YidB"/>
</dbReference>
<dbReference type="SUPFAM" id="SSF140804">
    <property type="entry name" value="YidB-like"/>
    <property type="match status" value="1"/>
</dbReference>
<organism evidence="1 2">
    <name type="scientific">Streptomyces ruber</name>
    <dbReference type="NCBI Taxonomy" id="83378"/>
    <lineage>
        <taxon>Bacteria</taxon>
        <taxon>Bacillati</taxon>
        <taxon>Actinomycetota</taxon>
        <taxon>Actinomycetes</taxon>
        <taxon>Kitasatosporales</taxon>
        <taxon>Streptomycetaceae</taxon>
        <taxon>Streptomyces</taxon>
    </lineage>
</organism>
<dbReference type="InterPro" id="IPR027405">
    <property type="entry name" value="YidB-like"/>
</dbReference>
<proteinExistence type="predicted"/>
<dbReference type="Proteomes" id="UP000620156">
    <property type="component" value="Unassembled WGS sequence"/>
</dbReference>
<accession>A0A918B6D3</accession>